<proteinExistence type="predicted"/>
<gene>
    <name evidence="1" type="ORF">DPEC_G00119750</name>
</gene>
<dbReference type="Proteomes" id="UP001157502">
    <property type="component" value="Chromosome 10"/>
</dbReference>
<comment type="caution">
    <text evidence="1">The sequence shown here is derived from an EMBL/GenBank/DDBJ whole genome shotgun (WGS) entry which is preliminary data.</text>
</comment>
<organism evidence="1 2">
    <name type="scientific">Dallia pectoralis</name>
    <name type="common">Alaska blackfish</name>
    <dbReference type="NCBI Taxonomy" id="75939"/>
    <lineage>
        <taxon>Eukaryota</taxon>
        <taxon>Metazoa</taxon>
        <taxon>Chordata</taxon>
        <taxon>Craniata</taxon>
        <taxon>Vertebrata</taxon>
        <taxon>Euteleostomi</taxon>
        <taxon>Actinopterygii</taxon>
        <taxon>Neopterygii</taxon>
        <taxon>Teleostei</taxon>
        <taxon>Protacanthopterygii</taxon>
        <taxon>Esociformes</taxon>
        <taxon>Umbridae</taxon>
        <taxon>Dallia</taxon>
    </lineage>
</organism>
<reference evidence="1" key="1">
    <citation type="submission" date="2021-05" db="EMBL/GenBank/DDBJ databases">
        <authorList>
            <person name="Pan Q."/>
            <person name="Jouanno E."/>
            <person name="Zahm M."/>
            <person name="Klopp C."/>
            <person name="Cabau C."/>
            <person name="Louis A."/>
            <person name="Berthelot C."/>
            <person name="Parey E."/>
            <person name="Roest Crollius H."/>
            <person name="Montfort J."/>
            <person name="Robinson-Rechavi M."/>
            <person name="Bouchez O."/>
            <person name="Lampietro C."/>
            <person name="Lopez Roques C."/>
            <person name="Donnadieu C."/>
            <person name="Postlethwait J."/>
            <person name="Bobe J."/>
            <person name="Dillon D."/>
            <person name="Chandos A."/>
            <person name="von Hippel F."/>
            <person name="Guiguen Y."/>
        </authorList>
    </citation>
    <scope>NUCLEOTIDE SEQUENCE</scope>
    <source>
        <strain evidence="1">YG-Jan2019</strain>
    </source>
</reference>
<dbReference type="EMBL" id="CM055737">
    <property type="protein sequence ID" value="KAJ8005612.1"/>
    <property type="molecule type" value="Genomic_DNA"/>
</dbReference>
<accession>A0ACC2GPP4</accession>
<protein>
    <submittedName>
        <fullName evidence="1">Uncharacterized protein</fullName>
    </submittedName>
</protein>
<evidence type="ECO:0000313" key="1">
    <source>
        <dbReference type="EMBL" id="KAJ8005612.1"/>
    </source>
</evidence>
<keyword evidence="2" id="KW-1185">Reference proteome</keyword>
<name>A0ACC2GPP4_DALPE</name>
<sequence>MHETLNTLIQKDLERATRDYIILKGREHLQGENNRENPNLLPVNSADSRPQKDLTGMIDAENLNWEKISELESEILGGVSNVAVSAVGPSAGGASNRDAVALSSHSLVPAPGFSVECLWHDAVTESHPTLSRTSTPIPLASLTSRPLLFLLKAQLFLCGLVVMLVPAGAGSCHGDGQVTMAEEVFLMLCQMSTKQKGSIGHRWVHRCCASPLPCLHCVTSQKEA</sequence>
<evidence type="ECO:0000313" key="2">
    <source>
        <dbReference type="Proteomes" id="UP001157502"/>
    </source>
</evidence>